<gene>
    <name evidence="1" type="ORF">AAT19DRAFT_10882</name>
</gene>
<name>A0A2S9ZY83_RHOTO</name>
<evidence type="ECO:0000313" key="1">
    <source>
        <dbReference type="EMBL" id="PRQ70725.1"/>
    </source>
</evidence>
<dbReference type="EMBL" id="LCTV02000014">
    <property type="protein sequence ID" value="PRQ70725.1"/>
    <property type="molecule type" value="Genomic_DNA"/>
</dbReference>
<sequence>MTASRLPNEIIDRILVFAASSGTFTRRDRQSIVPAKYELDDSITSPYSILRACALVSPAWRTVAQARLFSLVRIHSPQKQCPTLWATLVARPDLANCVKTLRLEAVLTPEDDEALDRVPKECSSLSTVVFDGGTIDFCVLENLTGQCCSLLPERSPN</sequence>
<dbReference type="OrthoDB" id="10440047at2759"/>
<dbReference type="AlphaFoldDB" id="A0A2S9ZY83"/>
<protein>
    <recommendedName>
        <fullName evidence="3">F-box domain-containing protein</fullName>
    </recommendedName>
</protein>
<accession>A0A2S9ZY83</accession>
<proteinExistence type="predicted"/>
<reference evidence="1 2" key="1">
    <citation type="journal article" date="2018" name="Elife">
        <title>Functional genomics of lipid metabolism in the oleaginous yeast Rhodosporidium toruloides.</title>
        <authorList>
            <person name="Coradetti S.T."/>
            <person name="Pinel D."/>
            <person name="Geiselman G."/>
            <person name="Ito M."/>
            <person name="Mondo S."/>
            <person name="Reilly M.C."/>
            <person name="Cheng Y.F."/>
            <person name="Bauer S."/>
            <person name="Grigoriev I."/>
            <person name="Gladden J.M."/>
            <person name="Simmons B.A."/>
            <person name="Brem R."/>
            <person name="Arkin A.P."/>
            <person name="Skerker J.M."/>
        </authorList>
    </citation>
    <scope>NUCLEOTIDE SEQUENCE [LARGE SCALE GENOMIC DNA]</scope>
    <source>
        <strain evidence="1 2">NBRC 0880</strain>
    </source>
</reference>
<evidence type="ECO:0008006" key="3">
    <source>
        <dbReference type="Google" id="ProtNLM"/>
    </source>
</evidence>
<dbReference type="Proteomes" id="UP000239560">
    <property type="component" value="Unassembled WGS sequence"/>
</dbReference>
<comment type="caution">
    <text evidence="1">The sequence shown here is derived from an EMBL/GenBank/DDBJ whole genome shotgun (WGS) entry which is preliminary data.</text>
</comment>
<evidence type="ECO:0000313" key="2">
    <source>
        <dbReference type="Proteomes" id="UP000239560"/>
    </source>
</evidence>
<organism evidence="1 2">
    <name type="scientific">Rhodotorula toruloides</name>
    <name type="common">Yeast</name>
    <name type="synonym">Rhodosporidium toruloides</name>
    <dbReference type="NCBI Taxonomy" id="5286"/>
    <lineage>
        <taxon>Eukaryota</taxon>
        <taxon>Fungi</taxon>
        <taxon>Dikarya</taxon>
        <taxon>Basidiomycota</taxon>
        <taxon>Pucciniomycotina</taxon>
        <taxon>Microbotryomycetes</taxon>
        <taxon>Sporidiobolales</taxon>
        <taxon>Sporidiobolaceae</taxon>
        <taxon>Rhodotorula</taxon>
    </lineage>
</organism>